<dbReference type="GO" id="GO:0009609">
    <property type="term" value="P:response to symbiotic bacterium"/>
    <property type="evidence" value="ECO:0007669"/>
    <property type="project" value="UniProtKB-ARBA"/>
</dbReference>
<comment type="similarity">
    <text evidence="3 12">Belongs to the peptidase S8 family.</text>
</comment>
<evidence type="ECO:0000256" key="5">
    <source>
        <dbReference type="ARBA" id="ARBA00022525"/>
    </source>
</evidence>
<dbReference type="Pfam" id="PF02225">
    <property type="entry name" value="PA"/>
    <property type="match status" value="1"/>
</dbReference>
<dbReference type="InterPro" id="IPR015500">
    <property type="entry name" value="Peptidase_S8_subtilisin-rel"/>
</dbReference>
<evidence type="ECO:0000256" key="9">
    <source>
        <dbReference type="ARBA" id="ARBA00022825"/>
    </source>
</evidence>
<dbReference type="GO" id="GO:0048046">
    <property type="term" value="C:apoplast"/>
    <property type="evidence" value="ECO:0007669"/>
    <property type="project" value="UniProtKB-SubCell"/>
</dbReference>
<feature type="chain" id="PRO_5025655818" evidence="13">
    <location>
        <begin position="22"/>
        <end position="770"/>
    </location>
</feature>
<dbReference type="InterPro" id="IPR010259">
    <property type="entry name" value="S8pro/Inhibitor_I9"/>
</dbReference>
<dbReference type="Proteomes" id="UP000516437">
    <property type="component" value="Unassembled WGS sequence"/>
</dbReference>
<feature type="domain" description="PA" evidence="15">
    <location>
        <begin position="374"/>
        <end position="462"/>
    </location>
</feature>
<dbReference type="InterPro" id="IPR036852">
    <property type="entry name" value="Peptidase_S8/S53_dom_sf"/>
</dbReference>
<feature type="domain" description="Peptidase S8/S53" evidence="14">
    <location>
        <begin position="139"/>
        <end position="609"/>
    </location>
</feature>
<keyword evidence="5" id="KW-0964">Secreted</keyword>
<comment type="function">
    <text evidence="1">Required for arbuscular mycorrhiza (AM) development during AM symbiosis with AM fungi (e.g. Glomeromycota intraradices).</text>
</comment>
<gene>
    <name evidence="18" type="ORF">CJ030_MR0G005921</name>
</gene>
<dbReference type="FunFam" id="3.40.50.200:FF:000006">
    <property type="entry name" value="Subtilisin-like protease SBT1.5"/>
    <property type="match status" value="1"/>
</dbReference>
<dbReference type="EMBL" id="RXIC02000114">
    <property type="protein sequence ID" value="KAB1200887.1"/>
    <property type="molecule type" value="Genomic_DNA"/>
</dbReference>
<dbReference type="Gene3D" id="3.30.70.80">
    <property type="entry name" value="Peptidase S8 propeptide/proteinase inhibitor I9"/>
    <property type="match status" value="1"/>
</dbReference>
<dbReference type="PROSITE" id="PS00138">
    <property type="entry name" value="SUBTILASE_SER"/>
    <property type="match status" value="1"/>
</dbReference>
<evidence type="ECO:0000313" key="18">
    <source>
        <dbReference type="EMBL" id="KAB1200887.1"/>
    </source>
</evidence>
<evidence type="ECO:0000256" key="13">
    <source>
        <dbReference type="SAM" id="SignalP"/>
    </source>
</evidence>
<proteinExistence type="inferred from homology"/>
<dbReference type="GO" id="GO:0006508">
    <property type="term" value="P:proteolysis"/>
    <property type="evidence" value="ECO:0007669"/>
    <property type="project" value="UniProtKB-KW"/>
</dbReference>
<dbReference type="Gene3D" id="2.60.40.2310">
    <property type="match status" value="1"/>
</dbReference>
<evidence type="ECO:0000256" key="8">
    <source>
        <dbReference type="ARBA" id="ARBA00022801"/>
    </source>
</evidence>
<feature type="domain" description="Inhibitor I9" evidence="16">
    <location>
        <begin position="25"/>
        <end position="115"/>
    </location>
</feature>
<dbReference type="InterPro" id="IPR034197">
    <property type="entry name" value="Peptidases_S8_3"/>
</dbReference>
<accession>A0A6A1UM78</accession>
<keyword evidence="10" id="KW-0325">Glycoprotein</keyword>
<keyword evidence="7 13" id="KW-0732">Signal</keyword>
<sequence length="770" mass="81874">MMFGTPLVLLALLAATSIASADSQTYIIHLDRTKMRTPGHTLGDYKHWHDIVAETVSEVLSQDGDEQGTSAFELLYVYETTFTGFAARLSVEQLECLKKHDAFLAATPDEMLSLHTTHTPKFLGLKPGKGLWSAHDIASDVIIGLVDTGIWPEHVSFKDSGMPRVPSFWKGTCENGTKFSAENCNKKLIGARAFFKGYESFVGRVNESTDYRSPRDVQGHGTHTASTAAGDLVHHANLFGLAKGSASGMRYKSRIAAYKACWVLGCFNSDILAAMDSAVSDGVDVLSLSLGGSSSPFYDDIIAIGAFGAVQNGVLVTCSAGNAGPSSFSVGNIAPWIMTVAASSIDRKFPTRVKLGNGQTFEGESLYSGKRTKQLPLVYAKGAGSAGAEICSAGTLSPALVKGKIVVCDRGITARVGKGEQVKKAGGAGMLLVNTENDGEELIADPHFLPATSLGASAGKAIKSYLSSAKKPTASIKFKGTVYGNTAPVMAAFSSRGPSFFGQDVIKPDVTAPGVNILAAWPPKTSPTTIESDKRRVLFNIISGTSMSCPHVSGLAALIISVHRRWSPAAIKSALMTTAYTVDNRGAPIADLASSNTSQPATPFAFGSGHVNPQSASDPGLIYDITPEDYLNYLCSLNYTSSQVASLARGNFSCPKNSDLVPGDLNYPSFAVLFDKNATNTKVAYRRTVTNVGAPRSTYVAQVDEPTGVSVIVEPKSLTFEQFGEKIIYTVTFTALGRTKVSAEYTFGSLIWKSKSHTVRSPIAVTWQEF</sequence>
<evidence type="ECO:0000256" key="7">
    <source>
        <dbReference type="ARBA" id="ARBA00022729"/>
    </source>
</evidence>
<dbReference type="FunFam" id="2.60.40.2310:FF:000001">
    <property type="entry name" value="Subtilisin-like protease SBT1.5"/>
    <property type="match status" value="1"/>
</dbReference>
<evidence type="ECO:0000256" key="1">
    <source>
        <dbReference type="ARBA" id="ARBA00002076"/>
    </source>
</evidence>
<evidence type="ECO:0000256" key="10">
    <source>
        <dbReference type="ARBA" id="ARBA00023180"/>
    </source>
</evidence>
<dbReference type="InterPro" id="IPR037045">
    <property type="entry name" value="S8pro/Inhibitor_I9_sf"/>
</dbReference>
<dbReference type="InterPro" id="IPR003137">
    <property type="entry name" value="PA_domain"/>
</dbReference>
<dbReference type="GO" id="GO:0004252">
    <property type="term" value="F:serine-type endopeptidase activity"/>
    <property type="evidence" value="ECO:0007669"/>
    <property type="project" value="UniProtKB-UniRule"/>
</dbReference>
<dbReference type="Gene3D" id="3.40.50.200">
    <property type="entry name" value="Peptidase S8/S53 domain"/>
    <property type="match status" value="1"/>
</dbReference>
<keyword evidence="19" id="KW-1185">Reference proteome</keyword>
<evidence type="ECO:0000256" key="12">
    <source>
        <dbReference type="PROSITE-ProRule" id="PRU01240"/>
    </source>
</evidence>
<evidence type="ECO:0000313" key="19">
    <source>
        <dbReference type="Proteomes" id="UP000516437"/>
    </source>
</evidence>
<dbReference type="InterPro" id="IPR041469">
    <property type="entry name" value="Subtilisin-like_FN3"/>
</dbReference>
<protein>
    <submittedName>
        <fullName evidence="18">Subtilisin-like protease</fullName>
    </submittedName>
</protein>
<dbReference type="GO" id="GO:0009610">
    <property type="term" value="P:response to symbiotic fungus"/>
    <property type="evidence" value="ECO:0007669"/>
    <property type="project" value="UniProtKB-ARBA"/>
</dbReference>
<dbReference type="PANTHER" id="PTHR10795">
    <property type="entry name" value="PROPROTEIN CONVERTASE SUBTILISIN/KEXIN"/>
    <property type="match status" value="1"/>
</dbReference>
<dbReference type="CDD" id="cd04852">
    <property type="entry name" value="Peptidases_S8_3"/>
    <property type="match status" value="1"/>
</dbReference>
<name>A0A6A1UM78_9ROSI</name>
<dbReference type="Pfam" id="PF00082">
    <property type="entry name" value="Peptidase_S8"/>
    <property type="match status" value="1"/>
</dbReference>
<dbReference type="Gene3D" id="3.50.30.30">
    <property type="match status" value="1"/>
</dbReference>
<organism evidence="18 19">
    <name type="scientific">Morella rubra</name>
    <name type="common">Chinese bayberry</name>
    <dbReference type="NCBI Taxonomy" id="262757"/>
    <lineage>
        <taxon>Eukaryota</taxon>
        <taxon>Viridiplantae</taxon>
        <taxon>Streptophyta</taxon>
        <taxon>Embryophyta</taxon>
        <taxon>Tracheophyta</taxon>
        <taxon>Spermatophyta</taxon>
        <taxon>Magnoliopsida</taxon>
        <taxon>eudicotyledons</taxon>
        <taxon>Gunneridae</taxon>
        <taxon>Pentapetalae</taxon>
        <taxon>rosids</taxon>
        <taxon>fabids</taxon>
        <taxon>Fagales</taxon>
        <taxon>Myricaceae</taxon>
        <taxon>Morella</taxon>
    </lineage>
</organism>
<dbReference type="SUPFAM" id="SSF52743">
    <property type="entry name" value="Subtilisin-like"/>
    <property type="match status" value="1"/>
</dbReference>
<keyword evidence="8 12" id="KW-0378">Hydrolase</keyword>
<feature type="signal peptide" evidence="13">
    <location>
        <begin position="1"/>
        <end position="21"/>
    </location>
</feature>
<dbReference type="CDD" id="cd02120">
    <property type="entry name" value="PA_subtilisin_like"/>
    <property type="match status" value="1"/>
</dbReference>
<dbReference type="FunFam" id="3.50.30.30:FF:000005">
    <property type="entry name" value="subtilisin-like protease SBT1.5"/>
    <property type="match status" value="1"/>
</dbReference>
<dbReference type="AlphaFoldDB" id="A0A6A1UM78"/>
<evidence type="ECO:0000259" key="16">
    <source>
        <dbReference type="Pfam" id="PF05922"/>
    </source>
</evidence>
<dbReference type="InterPro" id="IPR046450">
    <property type="entry name" value="PA_dom_sf"/>
</dbReference>
<evidence type="ECO:0000256" key="4">
    <source>
        <dbReference type="ARBA" id="ARBA00022523"/>
    </source>
</evidence>
<dbReference type="SUPFAM" id="SSF52025">
    <property type="entry name" value="PA domain"/>
    <property type="match status" value="1"/>
</dbReference>
<dbReference type="Pfam" id="PF17766">
    <property type="entry name" value="fn3_6"/>
    <property type="match status" value="1"/>
</dbReference>
<dbReference type="PRINTS" id="PR00723">
    <property type="entry name" value="SUBTILISIN"/>
</dbReference>
<dbReference type="OrthoDB" id="206201at2759"/>
<comment type="caution">
    <text evidence="18">The sequence shown here is derived from an EMBL/GenBank/DDBJ whole genome shotgun (WGS) entry which is preliminary data.</text>
</comment>
<evidence type="ECO:0000256" key="3">
    <source>
        <dbReference type="ARBA" id="ARBA00011073"/>
    </source>
</evidence>
<evidence type="ECO:0000259" key="14">
    <source>
        <dbReference type="Pfam" id="PF00082"/>
    </source>
</evidence>
<keyword evidence="4" id="KW-0052">Apoplast</keyword>
<comment type="subcellular location">
    <subcellularLocation>
        <location evidence="2">Secreted</location>
        <location evidence="2">Extracellular space</location>
        <location evidence="2">Apoplast</location>
    </subcellularLocation>
</comment>
<dbReference type="PROSITE" id="PS51892">
    <property type="entry name" value="SUBTILASE"/>
    <property type="match status" value="1"/>
</dbReference>
<feature type="active site" description="Charge relay system" evidence="11 12">
    <location>
        <position position="220"/>
    </location>
</feature>
<feature type="domain" description="Subtilisin-like protease fibronectin type-III" evidence="17">
    <location>
        <begin position="664"/>
        <end position="765"/>
    </location>
</feature>
<evidence type="ECO:0000259" key="15">
    <source>
        <dbReference type="Pfam" id="PF02225"/>
    </source>
</evidence>
<feature type="active site" description="Charge relay system" evidence="11 12">
    <location>
        <position position="147"/>
    </location>
</feature>
<keyword evidence="6 12" id="KW-0645">Protease</keyword>
<evidence type="ECO:0000259" key="17">
    <source>
        <dbReference type="Pfam" id="PF17766"/>
    </source>
</evidence>
<evidence type="ECO:0000256" key="6">
    <source>
        <dbReference type="ARBA" id="ARBA00022670"/>
    </source>
</evidence>
<reference evidence="18 19" key="1">
    <citation type="journal article" date="2019" name="Plant Biotechnol. J.">
        <title>The red bayberry genome and genetic basis of sex determination.</title>
        <authorList>
            <person name="Jia H.M."/>
            <person name="Jia H.J."/>
            <person name="Cai Q.L."/>
            <person name="Wang Y."/>
            <person name="Zhao H.B."/>
            <person name="Yang W.F."/>
            <person name="Wang G.Y."/>
            <person name="Li Y.H."/>
            <person name="Zhan D.L."/>
            <person name="Shen Y.T."/>
            <person name="Niu Q.F."/>
            <person name="Chang L."/>
            <person name="Qiu J."/>
            <person name="Zhao L."/>
            <person name="Xie H.B."/>
            <person name="Fu W.Y."/>
            <person name="Jin J."/>
            <person name="Li X.W."/>
            <person name="Jiao Y."/>
            <person name="Zhou C.C."/>
            <person name="Tu T."/>
            <person name="Chai C.Y."/>
            <person name="Gao J.L."/>
            <person name="Fan L.J."/>
            <person name="van de Weg E."/>
            <person name="Wang J.Y."/>
            <person name="Gao Z.S."/>
        </authorList>
    </citation>
    <scope>NUCLEOTIDE SEQUENCE [LARGE SCALE GENOMIC DNA]</scope>
    <source>
        <tissue evidence="18">Leaves</tissue>
    </source>
</reference>
<dbReference type="Pfam" id="PF05922">
    <property type="entry name" value="Inhibitor_I9"/>
    <property type="match status" value="1"/>
</dbReference>
<feature type="active site" description="Charge relay system" evidence="11 12">
    <location>
        <position position="546"/>
    </location>
</feature>
<evidence type="ECO:0000256" key="11">
    <source>
        <dbReference type="PIRSR" id="PIRSR615500-1"/>
    </source>
</evidence>
<dbReference type="InterPro" id="IPR023828">
    <property type="entry name" value="Peptidase_S8_Ser-AS"/>
</dbReference>
<keyword evidence="9 12" id="KW-0720">Serine protease</keyword>
<dbReference type="InterPro" id="IPR045051">
    <property type="entry name" value="SBT"/>
</dbReference>
<dbReference type="InterPro" id="IPR000209">
    <property type="entry name" value="Peptidase_S8/S53_dom"/>
</dbReference>
<evidence type="ECO:0000256" key="2">
    <source>
        <dbReference type="ARBA" id="ARBA00004271"/>
    </source>
</evidence>